<evidence type="ECO:0000256" key="1">
    <source>
        <dbReference type="ARBA" id="ARBA00007905"/>
    </source>
</evidence>
<dbReference type="InterPro" id="IPR036812">
    <property type="entry name" value="NAD(P)_OxRdtase_dom_sf"/>
</dbReference>
<dbReference type="PIRSF" id="PIRSF000097">
    <property type="entry name" value="AKR"/>
    <property type="match status" value="1"/>
</dbReference>
<dbReference type="PANTHER" id="PTHR43827:SF3">
    <property type="entry name" value="NADP-DEPENDENT OXIDOREDUCTASE DOMAIN-CONTAINING PROTEIN"/>
    <property type="match status" value="1"/>
</dbReference>
<evidence type="ECO:0000313" key="8">
    <source>
        <dbReference type="EMBL" id="KAF4375289.1"/>
    </source>
</evidence>
<dbReference type="PANTHER" id="PTHR43827">
    <property type="entry name" value="2,5-DIKETO-D-GLUCONIC ACID REDUCTASE"/>
    <property type="match status" value="1"/>
</dbReference>
<proteinExistence type="inferred from homology"/>
<dbReference type="PRINTS" id="PR00069">
    <property type="entry name" value="ALDKETRDTASE"/>
</dbReference>
<dbReference type="Pfam" id="PF00248">
    <property type="entry name" value="Aldo_ket_red"/>
    <property type="match status" value="1"/>
</dbReference>
<accession>A0A7J6FZW3</accession>
<dbReference type="InterPro" id="IPR023210">
    <property type="entry name" value="NADP_OxRdtase_dom"/>
</dbReference>
<dbReference type="Gene3D" id="3.20.20.100">
    <property type="entry name" value="NADP-dependent oxidoreductase domain"/>
    <property type="match status" value="1"/>
</dbReference>
<keyword evidence="2" id="KW-0521">NADP</keyword>
<keyword evidence="9" id="KW-1185">Reference proteome</keyword>
<evidence type="ECO:0000256" key="5">
    <source>
        <dbReference type="PIRSR" id="PIRSR000097-2"/>
    </source>
</evidence>
<dbReference type="AlphaFoldDB" id="A0A7J6FZW3"/>
<keyword evidence="3" id="KW-0560">Oxidoreductase</keyword>
<dbReference type="InterPro" id="IPR020471">
    <property type="entry name" value="AKR"/>
</dbReference>
<dbReference type="GO" id="GO:0016616">
    <property type="term" value="F:oxidoreductase activity, acting on the CH-OH group of donors, NAD or NADP as acceptor"/>
    <property type="evidence" value="ECO:0007669"/>
    <property type="project" value="UniProtKB-ARBA"/>
</dbReference>
<evidence type="ECO:0000256" key="6">
    <source>
        <dbReference type="PIRSR" id="PIRSR000097-3"/>
    </source>
</evidence>
<dbReference type="Proteomes" id="UP000583929">
    <property type="component" value="Unassembled WGS sequence"/>
</dbReference>
<evidence type="ECO:0000256" key="2">
    <source>
        <dbReference type="ARBA" id="ARBA00022857"/>
    </source>
</evidence>
<organism evidence="8 9">
    <name type="scientific">Cannabis sativa</name>
    <name type="common">Hemp</name>
    <name type="synonym">Marijuana</name>
    <dbReference type="NCBI Taxonomy" id="3483"/>
    <lineage>
        <taxon>Eukaryota</taxon>
        <taxon>Viridiplantae</taxon>
        <taxon>Streptophyta</taxon>
        <taxon>Embryophyta</taxon>
        <taxon>Tracheophyta</taxon>
        <taxon>Spermatophyta</taxon>
        <taxon>Magnoliopsida</taxon>
        <taxon>eudicotyledons</taxon>
        <taxon>Gunneridae</taxon>
        <taxon>Pentapetalae</taxon>
        <taxon>rosids</taxon>
        <taxon>fabids</taxon>
        <taxon>Rosales</taxon>
        <taxon>Cannabaceae</taxon>
        <taxon>Cannabis</taxon>
    </lineage>
</organism>
<comment type="caution">
    <text evidence="8">The sequence shown here is derived from an EMBL/GenBank/DDBJ whole genome shotgun (WGS) entry which is preliminary data.</text>
</comment>
<feature type="binding site" evidence="5">
    <location>
        <position position="138"/>
    </location>
    <ligand>
        <name>substrate</name>
    </ligand>
</feature>
<feature type="active site" description="Proton donor" evidence="4">
    <location>
        <position position="47"/>
    </location>
</feature>
<evidence type="ECO:0000259" key="7">
    <source>
        <dbReference type="Pfam" id="PF00248"/>
    </source>
</evidence>
<comment type="similarity">
    <text evidence="1">Belongs to the aldo/keto reductase family.</text>
</comment>
<sequence>MAIRLNSGFNIPIVGLGVWRMEGKTIKDLIIDSINLGYRHLDCAANYGGNTQRRLKIDYDGNLRLYTRHNSSEKRWVVSWQVFSDSCKIHGQCGLNSLCSYDIKSGMLWNSDHGHVLEACKDSLKKLHLDYLDLYLVHFPVATKHTGVGTTKTTLDEDGVLEIDTTISLETTWHAMEELVSMGLVRSIGISNYGVVLTRDCLAYSKIKPAVNQIETHPYFQRDSLVKFCQKHGVFVTAHTPLGGATANTELFGSISCLDDPILQDLARKYNKSVAQIVLRWGIQRNTAVIPKTSKVKRLKDNFQVFDFELTKEDMDLIKTLDKELRTNQPAK</sequence>
<reference evidence="8 9" key="1">
    <citation type="journal article" date="2020" name="bioRxiv">
        <title>Sequence and annotation of 42 cannabis genomes reveals extensive copy number variation in cannabinoid synthesis and pathogen resistance genes.</title>
        <authorList>
            <person name="Mckernan K.J."/>
            <person name="Helbert Y."/>
            <person name="Kane L.T."/>
            <person name="Ebling H."/>
            <person name="Zhang L."/>
            <person name="Liu B."/>
            <person name="Eaton Z."/>
            <person name="Mclaughlin S."/>
            <person name="Kingan S."/>
            <person name="Baybayan P."/>
            <person name="Concepcion G."/>
            <person name="Jordan M."/>
            <person name="Riva A."/>
            <person name="Barbazuk W."/>
            <person name="Harkins T."/>
        </authorList>
    </citation>
    <scope>NUCLEOTIDE SEQUENCE [LARGE SCALE GENOMIC DNA]</scope>
    <source>
        <strain evidence="9">cv. Jamaican Lion 4</strain>
        <tissue evidence="8">Leaf</tissue>
    </source>
</reference>
<feature type="site" description="Lowers pKa of active site Tyr" evidence="6">
    <location>
        <position position="88"/>
    </location>
</feature>
<gene>
    <name evidence="8" type="ORF">G4B88_021955</name>
</gene>
<protein>
    <recommendedName>
        <fullName evidence="7">NADP-dependent oxidoreductase domain-containing protein</fullName>
    </recommendedName>
</protein>
<feature type="domain" description="NADP-dependent oxidoreductase" evidence="7">
    <location>
        <begin position="24"/>
        <end position="322"/>
    </location>
</feature>
<evidence type="ECO:0000313" key="9">
    <source>
        <dbReference type="Proteomes" id="UP000583929"/>
    </source>
</evidence>
<dbReference type="SUPFAM" id="SSF51430">
    <property type="entry name" value="NAD(P)-linked oxidoreductase"/>
    <property type="match status" value="1"/>
</dbReference>
<evidence type="ECO:0000256" key="4">
    <source>
        <dbReference type="PIRSR" id="PIRSR000097-1"/>
    </source>
</evidence>
<dbReference type="PROSITE" id="PS00062">
    <property type="entry name" value="ALDOKETO_REDUCTASE_2"/>
    <property type="match status" value="1"/>
</dbReference>
<dbReference type="InterPro" id="IPR018170">
    <property type="entry name" value="Aldo/ket_reductase_CS"/>
</dbReference>
<name>A0A7J6FZW3_CANSA</name>
<dbReference type="EMBL" id="JAATIQ010000163">
    <property type="protein sequence ID" value="KAF4375289.1"/>
    <property type="molecule type" value="Genomic_DNA"/>
</dbReference>
<evidence type="ECO:0000256" key="3">
    <source>
        <dbReference type="ARBA" id="ARBA00023002"/>
    </source>
</evidence>